<dbReference type="InterPro" id="IPR029065">
    <property type="entry name" value="Enolase_C-like"/>
</dbReference>
<evidence type="ECO:0000259" key="1">
    <source>
        <dbReference type="SMART" id="SM00922"/>
    </source>
</evidence>
<dbReference type="EMBL" id="UINC01017729">
    <property type="protein sequence ID" value="SVA73838.1"/>
    <property type="molecule type" value="Genomic_DNA"/>
</dbReference>
<dbReference type="AlphaFoldDB" id="A0A381Y9W5"/>
<reference evidence="2" key="1">
    <citation type="submission" date="2018-05" db="EMBL/GenBank/DDBJ databases">
        <authorList>
            <person name="Lanie J.A."/>
            <person name="Ng W.-L."/>
            <person name="Kazmierczak K.M."/>
            <person name="Andrzejewski T.M."/>
            <person name="Davidsen T.M."/>
            <person name="Wayne K.J."/>
            <person name="Tettelin H."/>
            <person name="Glass J.I."/>
            <person name="Rusch D."/>
            <person name="Podicherti R."/>
            <person name="Tsui H.-C.T."/>
            <person name="Winkler M.E."/>
        </authorList>
    </citation>
    <scope>NUCLEOTIDE SEQUENCE</scope>
</reference>
<feature type="domain" description="Mandelate racemase/muconate lactonizing enzyme C-terminal" evidence="1">
    <location>
        <begin position="160"/>
        <end position="266"/>
    </location>
</feature>
<dbReference type="InterPro" id="IPR029017">
    <property type="entry name" value="Enolase-like_N"/>
</dbReference>
<name>A0A381Y9W5_9ZZZZ</name>
<accession>A0A381Y9W5</accession>
<protein>
    <recommendedName>
        <fullName evidence="1">Mandelate racemase/muconate lactonizing enzyme C-terminal domain-containing protein</fullName>
    </recommendedName>
</protein>
<dbReference type="SUPFAM" id="SSF51604">
    <property type="entry name" value="Enolase C-terminal domain-like"/>
    <property type="match status" value="1"/>
</dbReference>
<dbReference type="Pfam" id="PF13378">
    <property type="entry name" value="MR_MLE_C"/>
    <property type="match status" value="1"/>
</dbReference>
<proteinExistence type="predicted"/>
<dbReference type="Gene3D" id="3.30.390.10">
    <property type="entry name" value="Enolase-like, N-terminal domain"/>
    <property type="match status" value="1"/>
</dbReference>
<dbReference type="InterPro" id="IPR034593">
    <property type="entry name" value="DgoD-like"/>
</dbReference>
<gene>
    <name evidence="2" type="ORF">METZ01_LOCUS126692</name>
</gene>
<dbReference type="Gene3D" id="3.20.20.120">
    <property type="entry name" value="Enolase-like C-terminal domain"/>
    <property type="match status" value="1"/>
</dbReference>
<dbReference type="InterPro" id="IPR036849">
    <property type="entry name" value="Enolase-like_C_sf"/>
</dbReference>
<dbReference type="SMART" id="SM00922">
    <property type="entry name" value="MR_MLE"/>
    <property type="match status" value="1"/>
</dbReference>
<sequence length="404" mass="45055">MVSQKITEISVTPISAYYPHEIGRNARNTGHGISGIEWLVRAKTEGGIEGLTIANAFLSNLGGNSVEELMKLLREVFLGIRINDLLEISDGRVVKPKPNPGRAFRQNGWMSILAYDLAGRELGVSAIELLGGKVRDRVPAYDTTLYFQDLRNPDNLNDGIASVVDEAKEAHSLGWRQMKIKVGRGGRWMSPASGAQRDADVVNSIREAVGPETILYVDANFGYKNRLDLLEFFIKETLPANLGWLEEMIPPSLAEYKELRRMQERLGSNALLVCGEVDRDPISYVYMDMAEEGVFDGYQPDIVSQGFSRWKQIEDQLSGTKIVSQPHCFGNGNFGTRAALIYGASCEGFISLEDERIAPNVYEEDEFKFKNGTYEVADAAGLGLNVDEEIFQRKYSHNEERIVT</sequence>
<dbReference type="PANTHER" id="PTHR48080">
    <property type="entry name" value="D-GALACTONATE DEHYDRATASE-RELATED"/>
    <property type="match status" value="1"/>
</dbReference>
<organism evidence="2">
    <name type="scientific">marine metagenome</name>
    <dbReference type="NCBI Taxonomy" id="408172"/>
    <lineage>
        <taxon>unclassified sequences</taxon>
        <taxon>metagenomes</taxon>
        <taxon>ecological metagenomes</taxon>
    </lineage>
</organism>
<dbReference type="InterPro" id="IPR013342">
    <property type="entry name" value="Mandelate_racemase_C"/>
</dbReference>
<evidence type="ECO:0000313" key="2">
    <source>
        <dbReference type="EMBL" id="SVA73838.1"/>
    </source>
</evidence>
<dbReference type="SFLD" id="SFLDS00001">
    <property type="entry name" value="Enolase"/>
    <property type="match status" value="1"/>
</dbReference>